<dbReference type="EMBL" id="JACGWL010000002">
    <property type="protein sequence ID" value="KAK4409244.1"/>
    <property type="molecule type" value="Genomic_DNA"/>
</dbReference>
<name>A0AAE1XD63_9LAMI</name>
<dbReference type="Proteomes" id="UP001289374">
    <property type="component" value="Unassembled WGS sequence"/>
</dbReference>
<accession>A0AAE1XD63</accession>
<reference evidence="1" key="2">
    <citation type="journal article" date="2024" name="Plant">
        <title>Genomic evolution and insights into agronomic trait innovations of Sesamum species.</title>
        <authorList>
            <person name="Miao H."/>
            <person name="Wang L."/>
            <person name="Qu L."/>
            <person name="Liu H."/>
            <person name="Sun Y."/>
            <person name="Le M."/>
            <person name="Wang Q."/>
            <person name="Wei S."/>
            <person name="Zheng Y."/>
            <person name="Lin W."/>
            <person name="Duan Y."/>
            <person name="Cao H."/>
            <person name="Xiong S."/>
            <person name="Wang X."/>
            <person name="Wei L."/>
            <person name="Li C."/>
            <person name="Ma Q."/>
            <person name="Ju M."/>
            <person name="Zhao R."/>
            <person name="Li G."/>
            <person name="Mu C."/>
            <person name="Tian Q."/>
            <person name="Mei H."/>
            <person name="Zhang T."/>
            <person name="Gao T."/>
            <person name="Zhang H."/>
        </authorList>
    </citation>
    <scope>NUCLEOTIDE SEQUENCE</scope>
    <source>
        <strain evidence="1">K16</strain>
    </source>
</reference>
<organism evidence="1 2">
    <name type="scientific">Sesamum angolense</name>
    <dbReference type="NCBI Taxonomy" id="2727404"/>
    <lineage>
        <taxon>Eukaryota</taxon>
        <taxon>Viridiplantae</taxon>
        <taxon>Streptophyta</taxon>
        <taxon>Embryophyta</taxon>
        <taxon>Tracheophyta</taxon>
        <taxon>Spermatophyta</taxon>
        <taxon>Magnoliopsida</taxon>
        <taxon>eudicotyledons</taxon>
        <taxon>Gunneridae</taxon>
        <taxon>Pentapetalae</taxon>
        <taxon>asterids</taxon>
        <taxon>lamiids</taxon>
        <taxon>Lamiales</taxon>
        <taxon>Pedaliaceae</taxon>
        <taxon>Sesamum</taxon>
    </lineage>
</organism>
<evidence type="ECO:0000313" key="2">
    <source>
        <dbReference type="Proteomes" id="UP001289374"/>
    </source>
</evidence>
<proteinExistence type="predicted"/>
<protein>
    <submittedName>
        <fullName evidence="1">Uncharacterized protein</fullName>
    </submittedName>
</protein>
<dbReference type="PANTHER" id="PTHR31469:SF4">
    <property type="entry name" value="O-FUCOSYLTRANSFERASE FAMILY PROTEIN"/>
    <property type="match status" value="1"/>
</dbReference>
<reference evidence="1" key="1">
    <citation type="submission" date="2020-06" db="EMBL/GenBank/DDBJ databases">
        <authorList>
            <person name="Li T."/>
            <person name="Hu X."/>
            <person name="Zhang T."/>
            <person name="Song X."/>
            <person name="Zhang H."/>
            <person name="Dai N."/>
            <person name="Sheng W."/>
            <person name="Hou X."/>
            <person name="Wei L."/>
        </authorList>
    </citation>
    <scope>NUCLEOTIDE SEQUENCE</scope>
    <source>
        <strain evidence="1">K16</strain>
        <tissue evidence="1">Leaf</tissue>
    </source>
</reference>
<comment type="caution">
    <text evidence="1">The sequence shown here is derived from an EMBL/GenBank/DDBJ whole genome shotgun (WGS) entry which is preliminary data.</text>
</comment>
<gene>
    <name evidence="1" type="ORF">Sango_0505400</name>
</gene>
<dbReference type="GO" id="GO:0005794">
    <property type="term" value="C:Golgi apparatus"/>
    <property type="evidence" value="ECO:0007669"/>
    <property type="project" value="TreeGrafter"/>
</dbReference>
<keyword evidence="2" id="KW-1185">Reference proteome</keyword>
<dbReference type="PANTHER" id="PTHR31469">
    <property type="entry name" value="OS07G0633600 PROTEIN"/>
    <property type="match status" value="1"/>
</dbReference>
<dbReference type="AlphaFoldDB" id="A0AAE1XD63"/>
<sequence length="138" mass="16307">MGQDHKTKIPVRKVASYKVTPMQLRKDKSTIIWRQFDAPEPENYCGSMDWDFDAVHVVRGEKARNKELWPHLDADTSPDALVAKLQGTIAPWRNLYIATNEPFYNFFDKLRSHYKVHLLDDHSYLWEIRVNGTMRQLF</sequence>
<evidence type="ECO:0000313" key="1">
    <source>
        <dbReference type="EMBL" id="KAK4409244.1"/>
    </source>
</evidence>